<evidence type="ECO:0000256" key="1">
    <source>
        <dbReference type="SAM" id="Phobius"/>
    </source>
</evidence>
<proteinExistence type="predicted"/>
<keyword evidence="1" id="KW-0472">Membrane</keyword>
<keyword evidence="1" id="KW-1133">Transmembrane helix</keyword>
<evidence type="ECO:0000313" key="3">
    <source>
        <dbReference type="Proteomes" id="UP001172684"/>
    </source>
</evidence>
<protein>
    <submittedName>
        <fullName evidence="2">Uncharacterized protein</fullName>
    </submittedName>
</protein>
<feature type="transmembrane region" description="Helical" evidence="1">
    <location>
        <begin position="6"/>
        <end position="28"/>
    </location>
</feature>
<evidence type="ECO:0000313" key="2">
    <source>
        <dbReference type="EMBL" id="KAJ9660507.1"/>
    </source>
</evidence>
<dbReference type="EMBL" id="JAPDRL010000065">
    <property type="protein sequence ID" value="KAJ9660507.1"/>
    <property type="molecule type" value="Genomic_DNA"/>
</dbReference>
<dbReference type="Proteomes" id="UP001172684">
    <property type="component" value="Unassembled WGS sequence"/>
</dbReference>
<sequence>MRRNIVIFVIIIVLFVLLAMIAYGIYFLQNRVAVARQAQSESESGMSEIAP</sequence>
<gene>
    <name evidence="2" type="ORF">H2201_006929</name>
</gene>
<keyword evidence="1" id="KW-0812">Transmembrane</keyword>
<reference evidence="2" key="1">
    <citation type="submission" date="2022-10" db="EMBL/GenBank/DDBJ databases">
        <title>Culturing micro-colonial fungi from biological soil crusts in the Mojave desert and describing Neophaeococcomyces mojavensis, and introducing the new genera and species Taxawa tesnikishii.</title>
        <authorList>
            <person name="Kurbessoian T."/>
            <person name="Stajich J.E."/>
        </authorList>
    </citation>
    <scope>NUCLEOTIDE SEQUENCE</scope>
    <source>
        <strain evidence="2">TK_1</strain>
    </source>
</reference>
<comment type="caution">
    <text evidence="2">The sequence shown here is derived from an EMBL/GenBank/DDBJ whole genome shotgun (WGS) entry which is preliminary data.</text>
</comment>
<organism evidence="2 3">
    <name type="scientific">Coniosporium apollinis</name>
    <dbReference type="NCBI Taxonomy" id="61459"/>
    <lineage>
        <taxon>Eukaryota</taxon>
        <taxon>Fungi</taxon>
        <taxon>Dikarya</taxon>
        <taxon>Ascomycota</taxon>
        <taxon>Pezizomycotina</taxon>
        <taxon>Dothideomycetes</taxon>
        <taxon>Dothideomycetes incertae sedis</taxon>
        <taxon>Coniosporium</taxon>
    </lineage>
</organism>
<keyword evidence="3" id="KW-1185">Reference proteome</keyword>
<name>A0ABQ9NKJ5_9PEZI</name>
<accession>A0ABQ9NKJ5</accession>